<protein>
    <recommendedName>
        <fullName evidence="3">Transposase</fullName>
    </recommendedName>
</protein>
<organism evidence="1 2">
    <name type="scientific">Methanobrevibacter millerae</name>
    <dbReference type="NCBI Taxonomy" id="230361"/>
    <lineage>
        <taxon>Archaea</taxon>
        <taxon>Methanobacteriati</taxon>
        <taxon>Methanobacteriota</taxon>
        <taxon>Methanomada group</taxon>
        <taxon>Methanobacteria</taxon>
        <taxon>Methanobacteriales</taxon>
        <taxon>Methanobacteriaceae</taxon>
        <taxon>Methanobrevibacter</taxon>
    </lineage>
</organism>
<evidence type="ECO:0000313" key="2">
    <source>
        <dbReference type="Proteomes" id="UP000762703"/>
    </source>
</evidence>
<evidence type="ECO:0008006" key="3">
    <source>
        <dbReference type="Google" id="ProtNLM"/>
    </source>
</evidence>
<dbReference type="AlphaFoldDB" id="A0A8T3VLL5"/>
<proteinExistence type="predicted"/>
<evidence type="ECO:0000313" key="1">
    <source>
        <dbReference type="EMBL" id="MBE6505651.1"/>
    </source>
</evidence>
<name>A0A8T3VLL5_9EURY</name>
<dbReference type="RefSeq" id="WP_303737299.1">
    <property type="nucleotide sequence ID" value="NZ_SUTE01000062.1"/>
</dbReference>
<accession>A0A8T3VLL5</accession>
<sequence>MHKKAPHYSTLQKFYKRMPTIMFEKITKQLIENLNIKLQIMALDGSGFISDYADKYYLKI</sequence>
<dbReference type="Proteomes" id="UP000762703">
    <property type="component" value="Unassembled WGS sequence"/>
</dbReference>
<reference evidence="1" key="1">
    <citation type="submission" date="2019-04" db="EMBL/GenBank/DDBJ databases">
        <title>Evolution of Biomass-Degrading Anaerobic Consortia Revealed by Metagenomics.</title>
        <authorList>
            <person name="Peng X."/>
        </authorList>
    </citation>
    <scope>NUCLEOTIDE SEQUENCE</scope>
    <source>
        <strain evidence="1">SIG12</strain>
    </source>
</reference>
<dbReference type="EMBL" id="SUTE01000062">
    <property type="protein sequence ID" value="MBE6505651.1"/>
    <property type="molecule type" value="Genomic_DNA"/>
</dbReference>
<comment type="caution">
    <text evidence="1">The sequence shown here is derived from an EMBL/GenBank/DDBJ whole genome shotgun (WGS) entry which is preliminary data.</text>
</comment>
<gene>
    <name evidence="1" type="ORF">E7Z73_07935</name>
</gene>